<dbReference type="GeneID" id="62161890"/>
<feature type="transmembrane region" description="Helical" evidence="7">
    <location>
        <begin position="434"/>
        <end position="456"/>
    </location>
</feature>
<evidence type="ECO:0000256" key="7">
    <source>
        <dbReference type="SAM" id="Phobius"/>
    </source>
</evidence>
<evidence type="ECO:0000256" key="4">
    <source>
        <dbReference type="ARBA" id="ARBA00022692"/>
    </source>
</evidence>
<comment type="caution">
    <text evidence="9">The sequence shown here is derived from an EMBL/GenBank/DDBJ whole genome shotgun (WGS) entry which is preliminary data.</text>
</comment>
<evidence type="ECO:0000256" key="2">
    <source>
        <dbReference type="ARBA" id="ARBA00010992"/>
    </source>
</evidence>
<evidence type="ECO:0000256" key="5">
    <source>
        <dbReference type="ARBA" id="ARBA00022989"/>
    </source>
</evidence>
<gene>
    <name evidence="9" type="ORF">CkaCkLH20_06099</name>
</gene>
<comment type="subcellular location">
    <subcellularLocation>
        <location evidence="1">Membrane</location>
        <topology evidence="1">Multi-pass membrane protein</topology>
    </subcellularLocation>
</comment>
<name>A0A9P6LKZ2_9PEZI</name>
<dbReference type="Gene3D" id="1.20.1250.20">
    <property type="entry name" value="MFS general substrate transporter like domains"/>
    <property type="match status" value="1"/>
</dbReference>
<feature type="transmembrane region" description="Helical" evidence="7">
    <location>
        <begin position="180"/>
        <end position="201"/>
    </location>
</feature>
<dbReference type="InterPro" id="IPR036259">
    <property type="entry name" value="MFS_trans_sf"/>
</dbReference>
<reference evidence="9" key="2">
    <citation type="submission" date="2020-11" db="EMBL/GenBank/DDBJ databases">
        <title>Whole genome sequencing of Colletotrichum sp.</title>
        <authorList>
            <person name="Li H."/>
        </authorList>
    </citation>
    <scope>NUCLEOTIDE SEQUENCE</scope>
    <source>
        <strain evidence="9">CkLH20</strain>
    </source>
</reference>
<comment type="similarity">
    <text evidence="2">Belongs to the major facilitator superfamily. Sugar transporter (TC 2.A.1.1) family.</text>
</comment>
<keyword evidence="6 7" id="KW-0472">Membrane</keyword>
<proteinExistence type="inferred from homology"/>
<feature type="transmembrane region" description="Helical" evidence="7">
    <location>
        <begin position="42"/>
        <end position="64"/>
    </location>
</feature>
<keyword evidence="4 7" id="KW-0812">Transmembrane</keyword>
<evidence type="ECO:0000256" key="3">
    <source>
        <dbReference type="ARBA" id="ARBA00022448"/>
    </source>
</evidence>
<evidence type="ECO:0000313" key="10">
    <source>
        <dbReference type="Proteomes" id="UP000781932"/>
    </source>
</evidence>
<dbReference type="PROSITE" id="PS00217">
    <property type="entry name" value="SUGAR_TRANSPORT_2"/>
    <property type="match status" value="1"/>
</dbReference>
<feature type="transmembrane region" description="Helical" evidence="7">
    <location>
        <begin position="462"/>
        <end position="483"/>
    </location>
</feature>
<dbReference type="FunFam" id="1.20.1250.20:FF:000078">
    <property type="entry name" value="MFS maltose transporter, putative"/>
    <property type="match status" value="1"/>
</dbReference>
<dbReference type="AlphaFoldDB" id="A0A9P6LKZ2"/>
<dbReference type="SUPFAM" id="SSF103473">
    <property type="entry name" value="MFS general substrate transporter"/>
    <property type="match status" value="1"/>
</dbReference>
<reference evidence="9" key="1">
    <citation type="submission" date="2020-03" db="EMBL/GenBank/DDBJ databases">
        <authorList>
            <person name="He L."/>
        </authorList>
    </citation>
    <scope>NUCLEOTIDE SEQUENCE</scope>
    <source>
        <strain evidence="9">CkLH20</strain>
    </source>
</reference>
<dbReference type="GO" id="GO:0005351">
    <property type="term" value="F:carbohydrate:proton symporter activity"/>
    <property type="evidence" value="ECO:0007669"/>
    <property type="project" value="TreeGrafter"/>
</dbReference>
<dbReference type="PRINTS" id="PR00171">
    <property type="entry name" value="SUGRTRNSPORT"/>
</dbReference>
<dbReference type="OrthoDB" id="6133115at2759"/>
<evidence type="ECO:0000313" key="9">
    <source>
        <dbReference type="EMBL" id="KAF9876691.1"/>
    </source>
</evidence>
<dbReference type="GO" id="GO:0016020">
    <property type="term" value="C:membrane"/>
    <property type="evidence" value="ECO:0007669"/>
    <property type="project" value="UniProtKB-SubCell"/>
</dbReference>
<keyword evidence="5 7" id="KW-1133">Transmembrane helix</keyword>
<dbReference type="PANTHER" id="PTHR48022:SF77">
    <property type="entry name" value="MAJOR FACILITATOR SUPERFAMILY (MFS) PROFILE DOMAIN-CONTAINING PROTEIN"/>
    <property type="match status" value="1"/>
</dbReference>
<evidence type="ECO:0000256" key="6">
    <source>
        <dbReference type="ARBA" id="ARBA00023136"/>
    </source>
</evidence>
<keyword evidence="10" id="KW-1185">Reference proteome</keyword>
<keyword evidence="3" id="KW-0813">Transport</keyword>
<organism evidence="9 10">
    <name type="scientific">Colletotrichum karsti</name>
    <dbReference type="NCBI Taxonomy" id="1095194"/>
    <lineage>
        <taxon>Eukaryota</taxon>
        <taxon>Fungi</taxon>
        <taxon>Dikarya</taxon>
        <taxon>Ascomycota</taxon>
        <taxon>Pezizomycotina</taxon>
        <taxon>Sordariomycetes</taxon>
        <taxon>Hypocreomycetidae</taxon>
        <taxon>Glomerellales</taxon>
        <taxon>Glomerellaceae</taxon>
        <taxon>Colletotrichum</taxon>
        <taxon>Colletotrichum boninense species complex</taxon>
    </lineage>
</organism>
<dbReference type="PROSITE" id="PS50850">
    <property type="entry name" value="MFS"/>
    <property type="match status" value="1"/>
</dbReference>
<feature type="transmembrane region" description="Helical" evidence="7">
    <location>
        <begin position="365"/>
        <end position="383"/>
    </location>
</feature>
<dbReference type="InterPro" id="IPR003663">
    <property type="entry name" value="Sugar/inositol_transpt"/>
</dbReference>
<accession>A0A9P6LKZ2</accession>
<evidence type="ECO:0000256" key="1">
    <source>
        <dbReference type="ARBA" id="ARBA00004141"/>
    </source>
</evidence>
<feature type="transmembrane region" description="Helical" evidence="7">
    <location>
        <begin position="84"/>
        <end position="108"/>
    </location>
</feature>
<dbReference type="EMBL" id="JAATWM020000017">
    <property type="protein sequence ID" value="KAF9876691.1"/>
    <property type="molecule type" value="Genomic_DNA"/>
</dbReference>
<evidence type="ECO:0000259" key="8">
    <source>
        <dbReference type="PROSITE" id="PS50850"/>
    </source>
</evidence>
<dbReference type="PANTHER" id="PTHR48022">
    <property type="entry name" value="PLASTIDIC GLUCOSE TRANSPORTER 4"/>
    <property type="match status" value="1"/>
</dbReference>
<feature type="domain" description="Major facilitator superfamily (MFS) profile" evidence="8">
    <location>
        <begin position="44"/>
        <end position="489"/>
    </location>
</feature>
<protein>
    <submittedName>
        <fullName evidence="9">Fungal specific transcription factor</fullName>
    </submittedName>
</protein>
<feature type="transmembrane region" description="Helical" evidence="7">
    <location>
        <begin position="213"/>
        <end position="232"/>
    </location>
</feature>
<dbReference type="InterPro" id="IPR020846">
    <property type="entry name" value="MFS_dom"/>
</dbReference>
<feature type="transmembrane region" description="Helical" evidence="7">
    <location>
        <begin position="120"/>
        <end position="142"/>
    </location>
</feature>
<feature type="transmembrane region" description="Helical" evidence="7">
    <location>
        <begin position="300"/>
        <end position="319"/>
    </location>
</feature>
<dbReference type="RefSeq" id="XP_038746152.1">
    <property type="nucleotide sequence ID" value="XM_038888816.1"/>
</dbReference>
<sequence>MNHESSPSKFFSVSTPAHDIKLCCLMAILNIHLSWKQHKWPIFYCLVSLIGAFAYGYDTIYYTGIQGMAPFIRDYGHRKSDGSYELGTTFLSVTASLIYVGEFCGALATAPINDRWGRKAVFASASMCIITGAVVQVCSFGIYGVFCLGRVLIGLGIGQFTATCLIYISEVAPAQIRGPALMMFQFMQSWSQFVVACITQGTSNIDTAASYRIPMGLLLVLPTTMLICLPFIPETPVWYVYKCRHEKAEKALRQINRGVPDYDAAHDLQIIDEQVRLEFDSSADSTWTSLLSDSIERRKLIFSCGAMFAQQINGIQFWYTYGVVFAQSIGVAQPFTINTITNVIQIFAVGASVMLGNKVPRRTNLLVCTVGMFVSLVAVGGLGTTKRGGPFSQGVGIAIVVFAYINIICFNFSIGTLSYTIASEMAVGRNRNKITACAIGVFFFTVWLMVFVSPYLYYTANLGPMLGFVYAGTTLLTLAYVWFCVGETTFRTNADIDRFFTEKIPVRMWDSHVFQNSIGMEAGVVEQVDTHIGEKLATA</sequence>
<dbReference type="InterPro" id="IPR005829">
    <property type="entry name" value="Sugar_transporter_CS"/>
</dbReference>
<dbReference type="Proteomes" id="UP000781932">
    <property type="component" value="Unassembled WGS sequence"/>
</dbReference>
<feature type="transmembrane region" description="Helical" evidence="7">
    <location>
        <begin position="395"/>
        <end position="422"/>
    </location>
</feature>
<feature type="transmembrane region" description="Helical" evidence="7">
    <location>
        <begin position="331"/>
        <end position="353"/>
    </location>
</feature>
<dbReference type="InterPro" id="IPR005828">
    <property type="entry name" value="MFS_sugar_transport-like"/>
</dbReference>
<dbReference type="InterPro" id="IPR050360">
    <property type="entry name" value="MFS_Sugar_Transporters"/>
</dbReference>
<dbReference type="Pfam" id="PF00083">
    <property type="entry name" value="Sugar_tr"/>
    <property type="match status" value="1"/>
</dbReference>
<feature type="transmembrane region" description="Helical" evidence="7">
    <location>
        <begin position="148"/>
        <end position="168"/>
    </location>
</feature>